<protein>
    <submittedName>
        <fullName evidence="9">Acyl-CoA dehydrogenase</fullName>
    </submittedName>
</protein>
<comment type="cofactor">
    <cofactor evidence="1">
        <name>FAD</name>
        <dbReference type="ChEBI" id="CHEBI:57692"/>
    </cofactor>
</comment>
<dbReference type="Pfam" id="PF02770">
    <property type="entry name" value="Acyl-CoA_dh_M"/>
    <property type="match status" value="1"/>
</dbReference>
<dbReference type="InterPro" id="IPR009100">
    <property type="entry name" value="AcylCoA_DH/oxidase_NM_dom_sf"/>
</dbReference>
<dbReference type="InterPro" id="IPR036250">
    <property type="entry name" value="AcylCo_DH-like_C"/>
</dbReference>
<reference evidence="9" key="1">
    <citation type="journal article" date="2014" name="Int. J. Syst. Evol. Microbiol.">
        <title>Complete genome sequence of Corynebacterium casei LMG S-19264T (=DSM 44701T), isolated from a smear-ripened cheese.</title>
        <authorList>
            <consortium name="US DOE Joint Genome Institute (JGI-PGF)"/>
            <person name="Walter F."/>
            <person name="Albersmeier A."/>
            <person name="Kalinowski J."/>
            <person name="Ruckert C."/>
        </authorList>
    </citation>
    <scope>NUCLEOTIDE SEQUENCE</scope>
    <source>
        <strain evidence="9">CGMCC 1.10998</strain>
    </source>
</reference>
<dbReference type="EMBL" id="BMED01000003">
    <property type="protein sequence ID" value="GGC81864.1"/>
    <property type="molecule type" value="Genomic_DNA"/>
</dbReference>
<keyword evidence="4" id="KW-0274">FAD</keyword>
<dbReference type="SUPFAM" id="SSF47203">
    <property type="entry name" value="Acyl-CoA dehydrogenase C-terminal domain-like"/>
    <property type="match status" value="1"/>
</dbReference>
<evidence type="ECO:0000256" key="2">
    <source>
        <dbReference type="ARBA" id="ARBA00009347"/>
    </source>
</evidence>
<dbReference type="InterPro" id="IPR046373">
    <property type="entry name" value="Acyl-CoA_Oxase/DH_mid-dom_sf"/>
</dbReference>
<evidence type="ECO:0000259" key="6">
    <source>
        <dbReference type="Pfam" id="PF00441"/>
    </source>
</evidence>
<dbReference type="CDD" id="cd00567">
    <property type="entry name" value="ACAD"/>
    <property type="match status" value="1"/>
</dbReference>
<dbReference type="InterPro" id="IPR009075">
    <property type="entry name" value="AcylCo_DH/oxidase_C"/>
</dbReference>
<evidence type="ECO:0000259" key="8">
    <source>
        <dbReference type="Pfam" id="PF02771"/>
    </source>
</evidence>
<evidence type="ECO:0000256" key="4">
    <source>
        <dbReference type="ARBA" id="ARBA00022827"/>
    </source>
</evidence>
<dbReference type="RefSeq" id="WP_188567047.1">
    <property type="nucleotide sequence ID" value="NZ_BMED01000003.1"/>
</dbReference>
<feature type="domain" description="Acyl-CoA dehydrogenase/oxidase C-terminal" evidence="6">
    <location>
        <begin position="239"/>
        <end position="379"/>
    </location>
</feature>
<dbReference type="GO" id="GO:0050660">
    <property type="term" value="F:flavin adenine dinucleotide binding"/>
    <property type="evidence" value="ECO:0007669"/>
    <property type="project" value="InterPro"/>
</dbReference>
<dbReference type="Gene3D" id="2.40.110.10">
    <property type="entry name" value="Butyryl-CoA Dehydrogenase, subunit A, domain 2"/>
    <property type="match status" value="1"/>
</dbReference>
<comment type="caution">
    <text evidence="9">The sequence shown here is derived from an EMBL/GenBank/DDBJ whole genome shotgun (WGS) entry which is preliminary data.</text>
</comment>
<evidence type="ECO:0000256" key="5">
    <source>
        <dbReference type="ARBA" id="ARBA00023002"/>
    </source>
</evidence>
<feature type="domain" description="Acyl-CoA oxidase/dehydrogenase middle" evidence="7">
    <location>
        <begin position="127"/>
        <end position="217"/>
    </location>
</feature>
<dbReference type="Gene3D" id="1.20.140.10">
    <property type="entry name" value="Butyryl-CoA Dehydrogenase, subunit A, domain 3"/>
    <property type="match status" value="1"/>
</dbReference>
<accession>A0A916UPC3</accession>
<dbReference type="Pfam" id="PF00441">
    <property type="entry name" value="Acyl-CoA_dh_1"/>
    <property type="match status" value="1"/>
</dbReference>
<comment type="similarity">
    <text evidence="2">Belongs to the acyl-CoA dehydrogenase family.</text>
</comment>
<dbReference type="Pfam" id="PF02771">
    <property type="entry name" value="Acyl-CoA_dh_N"/>
    <property type="match status" value="1"/>
</dbReference>
<dbReference type="AlphaFoldDB" id="A0A916UPC3"/>
<proteinExistence type="inferred from homology"/>
<reference evidence="9" key="2">
    <citation type="submission" date="2020-09" db="EMBL/GenBank/DDBJ databases">
        <authorList>
            <person name="Sun Q."/>
            <person name="Zhou Y."/>
        </authorList>
    </citation>
    <scope>NUCLEOTIDE SEQUENCE</scope>
    <source>
        <strain evidence="9">CGMCC 1.10998</strain>
    </source>
</reference>
<evidence type="ECO:0000256" key="3">
    <source>
        <dbReference type="ARBA" id="ARBA00022630"/>
    </source>
</evidence>
<name>A0A916UPC3_9BURK</name>
<dbReference type="SUPFAM" id="SSF56645">
    <property type="entry name" value="Acyl-CoA dehydrogenase NM domain-like"/>
    <property type="match status" value="1"/>
</dbReference>
<keyword evidence="5" id="KW-0560">Oxidoreductase</keyword>
<dbReference type="InterPro" id="IPR006091">
    <property type="entry name" value="Acyl-CoA_Oxase/DH_mid-dom"/>
</dbReference>
<dbReference type="Gene3D" id="1.10.540.10">
    <property type="entry name" value="Acyl-CoA dehydrogenase/oxidase, N-terminal domain"/>
    <property type="match status" value="1"/>
</dbReference>
<dbReference type="Proteomes" id="UP000637423">
    <property type="component" value="Unassembled WGS sequence"/>
</dbReference>
<keyword evidence="10" id="KW-1185">Reference proteome</keyword>
<sequence length="380" mass="40945">MDFSYSEEQQMLLDTTRRFIGKEYSFDARRGFRQQPEGYSRDIWQGFADLGLLAINISEEHGGMGGGPLETMLVMSALGEGLVLEPYLASAVMASKAVALLGNPQQCASLLPALASGEQIAVLAHDEPSTRYDWKAVTTQAWPLGDGFVLTGHKSMLPHGSSADILLVSARLPAGGQSGQPGRLAVFAIPRNMPGLRQLPYATVDGVPACELWLEQVFVPAALMLDALEDAEAAVGRVLDFGLAAICAEAVGALDKLLAATIQYTKDRKQFGTPIAKFQALQHRMADMVLHIEQARSMSYLAAVRSEEADAAARSAALSAAKVVIGQACRFVGQQAVQLHGGMGVTDELDVSHYFKRLMAIELQFGSTDHHLEQYARQLA</sequence>
<evidence type="ECO:0000256" key="1">
    <source>
        <dbReference type="ARBA" id="ARBA00001974"/>
    </source>
</evidence>
<dbReference type="PANTHER" id="PTHR43884">
    <property type="entry name" value="ACYL-COA DEHYDROGENASE"/>
    <property type="match status" value="1"/>
</dbReference>
<dbReference type="PANTHER" id="PTHR43884:SF20">
    <property type="entry name" value="ACYL-COA DEHYDROGENASE FADE28"/>
    <property type="match status" value="1"/>
</dbReference>
<dbReference type="InterPro" id="IPR013786">
    <property type="entry name" value="AcylCoA_DH/ox_N"/>
</dbReference>
<organism evidence="9 10">
    <name type="scientific">Undibacterium terreum</name>
    <dbReference type="NCBI Taxonomy" id="1224302"/>
    <lineage>
        <taxon>Bacteria</taxon>
        <taxon>Pseudomonadati</taxon>
        <taxon>Pseudomonadota</taxon>
        <taxon>Betaproteobacteria</taxon>
        <taxon>Burkholderiales</taxon>
        <taxon>Oxalobacteraceae</taxon>
        <taxon>Undibacterium</taxon>
    </lineage>
</organism>
<evidence type="ECO:0000313" key="10">
    <source>
        <dbReference type="Proteomes" id="UP000637423"/>
    </source>
</evidence>
<gene>
    <name evidence="9" type="ORF">GCM10011396_31420</name>
</gene>
<feature type="domain" description="Acyl-CoA dehydrogenase/oxidase N-terminal" evidence="8">
    <location>
        <begin position="6"/>
        <end position="118"/>
    </location>
</feature>
<evidence type="ECO:0000313" key="9">
    <source>
        <dbReference type="EMBL" id="GGC81864.1"/>
    </source>
</evidence>
<dbReference type="InterPro" id="IPR037069">
    <property type="entry name" value="AcylCoA_DH/ox_N_sf"/>
</dbReference>
<dbReference type="GO" id="GO:0003995">
    <property type="term" value="F:acyl-CoA dehydrogenase activity"/>
    <property type="evidence" value="ECO:0007669"/>
    <property type="project" value="TreeGrafter"/>
</dbReference>
<evidence type="ECO:0000259" key="7">
    <source>
        <dbReference type="Pfam" id="PF02770"/>
    </source>
</evidence>
<keyword evidence="3" id="KW-0285">Flavoprotein</keyword>